<comment type="similarity">
    <text evidence="1">Belongs to the tubulin family.</text>
</comment>
<evidence type="ECO:0000313" key="7">
    <source>
        <dbReference type="Proteomes" id="UP000327013"/>
    </source>
</evidence>
<keyword evidence="4" id="KW-0342">GTP-binding</keyword>
<dbReference type="Pfam" id="PF25043">
    <property type="entry name" value="DUF7788"/>
    <property type="match status" value="1"/>
</dbReference>
<organism evidence="6 7">
    <name type="scientific">Carpinus fangiana</name>
    <dbReference type="NCBI Taxonomy" id="176857"/>
    <lineage>
        <taxon>Eukaryota</taxon>
        <taxon>Viridiplantae</taxon>
        <taxon>Streptophyta</taxon>
        <taxon>Embryophyta</taxon>
        <taxon>Tracheophyta</taxon>
        <taxon>Spermatophyta</taxon>
        <taxon>Magnoliopsida</taxon>
        <taxon>eudicotyledons</taxon>
        <taxon>Gunneridae</taxon>
        <taxon>Pentapetalae</taxon>
        <taxon>rosids</taxon>
        <taxon>fabids</taxon>
        <taxon>Fagales</taxon>
        <taxon>Betulaceae</taxon>
        <taxon>Carpinus</taxon>
    </lineage>
</organism>
<dbReference type="GO" id="GO:0005525">
    <property type="term" value="F:GTP binding"/>
    <property type="evidence" value="ECO:0007669"/>
    <property type="project" value="UniProtKB-KW"/>
</dbReference>
<dbReference type="SUPFAM" id="SSF52490">
    <property type="entry name" value="Tubulin nucleotide-binding domain-like"/>
    <property type="match status" value="1"/>
</dbReference>
<accession>A0A5N6R343</accession>
<dbReference type="GO" id="GO:0005874">
    <property type="term" value="C:microtubule"/>
    <property type="evidence" value="ECO:0007669"/>
    <property type="project" value="UniProtKB-KW"/>
</dbReference>
<keyword evidence="2" id="KW-0493">Microtubule</keyword>
<dbReference type="EMBL" id="CM017323">
    <property type="protein sequence ID" value="KAE8023004.1"/>
    <property type="molecule type" value="Genomic_DNA"/>
</dbReference>
<dbReference type="Proteomes" id="UP000327013">
    <property type="component" value="Chromosome 3"/>
</dbReference>
<protein>
    <recommendedName>
        <fullName evidence="5">DUF7788 domain-containing protein</fullName>
    </recommendedName>
</protein>
<reference evidence="6 7" key="1">
    <citation type="submission" date="2019-06" db="EMBL/GenBank/DDBJ databases">
        <title>A chromosomal-level reference genome of Carpinus fangiana (Coryloideae, Betulaceae).</title>
        <authorList>
            <person name="Yang X."/>
            <person name="Wang Z."/>
            <person name="Zhang L."/>
            <person name="Hao G."/>
            <person name="Liu J."/>
            <person name="Yang Y."/>
        </authorList>
    </citation>
    <scope>NUCLEOTIDE SEQUENCE [LARGE SCALE GENOMIC DNA]</scope>
    <source>
        <strain evidence="6">Cfa_2016G</strain>
        <tissue evidence="6">Leaf</tissue>
    </source>
</reference>
<dbReference type="InterPro" id="IPR036525">
    <property type="entry name" value="Tubulin/FtsZ_GTPase_sf"/>
</dbReference>
<dbReference type="PRINTS" id="PR01161">
    <property type="entry name" value="TUBULIN"/>
</dbReference>
<sequence length="202" mass="23036">MLLTGWSHKVGRGILLISKIREEYPHRMMLSDTIVEPFKTTISVHQLVENADECVVLNKKALYDLSSFLHAGVFFKNMMRAANPHHGGRLTASAMFRKKKRAPKRENMVGRIFMLKISIDGTWFGGWEKNSRKMREKFERNGYVMPKIVHWNLWCESSKVHSIKGDGIEISGFSKASTKIFMEGDGTLSPIAAMELEICSED</sequence>
<dbReference type="GO" id="GO:0007017">
    <property type="term" value="P:microtubule-based process"/>
    <property type="evidence" value="ECO:0007669"/>
    <property type="project" value="InterPro"/>
</dbReference>
<evidence type="ECO:0000259" key="5">
    <source>
        <dbReference type="Pfam" id="PF25043"/>
    </source>
</evidence>
<evidence type="ECO:0000256" key="1">
    <source>
        <dbReference type="ARBA" id="ARBA00009636"/>
    </source>
</evidence>
<dbReference type="Gene3D" id="3.40.50.1440">
    <property type="entry name" value="Tubulin/FtsZ, GTPase domain"/>
    <property type="match status" value="1"/>
</dbReference>
<dbReference type="InterPro" id="IPR000217">
    <property type="entry name" value="Tubulin"/>
</dbReference>
<keyword evidence="7" id="KW-1185">Reference proteome</keyword>
<dbReference type="PANTHER" id="PTHR31373:SF27">
    <property type="entry name" value="TROVE DOMAIN-CONTAINING PROTEIN"/>
    <property type="match status" value="1"/>
</dbReference>
<gene>
    <name evidence="6" type="ORF">FH972_008761</name>
</gene>
<proteinExistence type="inferred from homology"/>
<name>A0A5N6R343_9ROSI</name>
<evidence type="ECO:0000256" key="3">
    <source>
        <dbReference type="ARBA" id="ARBA00022741"/>
    </source>
</evidence>
<dbReference type="InterPro" id="IPR011205">
    <property type="entry name" value="UCP015417_vWA"/>
</dbReference>
<dbReference type="InterPro" id="IPR056690">
    <property type="entry name" value="DUF7788"/>
</dbReference>
<dbReference type="PANTHER" id="PTHR31373">
    <property type="entry name" value="OS06G0652100 PROTEIN"/>
    <property type="match status" value="1"/>
</dbReference>
<dbReference type="AlphaFoldDB" id="A0A5N6R343"/>
<evidence type="ECO:0000256" key="2">
    <source>
        <dbReference type="ARBA" id="ARBA00022701"/>
    </source>
</evidence>
<evidence type="ECO:0000313" key="6">
    <source>
        <dbReference type="EMBL" id="KAE8023004.1"/>
    </source>
</evidence>
<feature type="domain" description="DUF7788" evidence="5">
    <location>
        <begin position="104"/>
        <end position="188"/>
    </location>
</feature>
<keyword evidence="3" id="KW-0547">Nucleotide-binding</keyword>
<evidence type="ECO:0000256" key="4">
    <source>
        <dbReference type="ARBA" id="ARBA00023134"/>
    </source>
</evidence>